<keyword evidence="1" id="KW-1133">Transmembrane helix</keyword>
<feature type="transmembrane region" description="Helical" evidence="1">
    <location>
        <begin position="20"/>
        <end position="37"/>
    </location>
</feature>
<evidence type="ECO:0000256" key="1">
    <source>
        <dbReference type="SAM" id="Phobius"/>
    </source>
</evidence>
<keyword evidence="3" id="KW-1185">Reference proteome</keyword>
<name>A0ABV6IE70_9BURK</name>
<sequence length="227" mass="24627">MRLKNNLRFSMGLTLPQRFLGALVAVLIPLIFCLGLLKQNVLQSHSGTPNKVLQLQFLTEYSGSPQHQVLEKPTRNSTETTGSFRAVVNHSVENNRILVDKNVTANMLQPAERSVSVEQVVVEDIAVSKNQSTELSVGALAQQFKGKSAITAYQDARSDIQKMADRRAISLQAQRQTKYDVFQDAASNAAIPDCMAQGTTTKLGLDSMKGLLVIPALAAAAAMGKCK</sequence>
<reference evidence="2 3" key="1">
    <citation type="submission" date="2024-09" db="EMBL/GenBank/DDBJ databases">
        <authorList>
            <person name="Sun Q."/>
            <person name="Mori K."/>
        </authorList>
    </citation>
    <scope>NUCLEOTIDE SEQUENCE [LARGE SCALE GENOMIC DNA]</scope>
    <source>
        <strain evidence="2 3">CCM 8677</strain>
    </source>
</reference>
<comment type="caution">
    <text evidence="2">The sequence shown here is derived from an EMBL/GenBank/DDBJ whole genome shotgun (WGS) entry which is preliminary data.</text>
</comment>
<dbReference type="Proteomes" id="UP001589844">
    <property type="component" value="Unassembled WGS sequence"/>
</dbReference>
<keyword evidence="1" id="KW-0812">Transmembrane</keyword>
<dbReference type="RefSeq" id="WP_390210535.1">
    <property type="nucleotide sequence ID" value="NZ_JBHLXJ010000004.1"/>
</dbReference>
<gene>
    <name evidence="2" type="ORF">ACFFJH_05010</name>
</gene>
<protein>
    <submittedName>
        <fullName evidence="2">Uncharacterized protein</fullName>
    </submittedName>
</protein>
<proteinExistence type="predicted"/>
<evidence type="ECO:0000313" key="2">
    <source>
        <dbReference type="EMBL" id="MFC0349154.1"/>
    </source>
</evidence>
<evidence type="ECO:0000313" key="3">
    <source>
        <dbReference type="Proteomes" id="UP001589844"/>
    </source>
</evidence>
<organism evidence="2 3">
    <name type="scientific">Undibacterium danionis</name>
    <dbReference type="NCBI Taxonomy" id="1812100"/>
    <lineage>
        <taxon>Bacteria</taxon>
        <taxon>Pseudomonadati</taxon>
        <taxon>Pseudomonadota</taxon>
        <taxon>Betaproteobacteria</taxon>
        <taxon>Burkholderiales</taxon>
        <taxon>Oxalobacteraceae</taxon>
        <taxon>Undibacterium</taxon>
    </lineage>
</organism>
<keyword evidence="1" id="KW-0472">Membrane</keyword>
<accession>A0ABV6IE70</accession>
<dbReference type="EMBL" id="JBHLXJ010000004">
    <property type="protein sequence ID" value="MFC0349154.1"/>
    <property type="molecule type" value="Genomic_DNA"/>
</dbReference>